<protein>
    <submittedName>
        <fullName evidence="2">Uncharacterized protein</fullName>
    </submittedName>
</protein>
<keyword evidence="3" id="KW-1185">Reference proteome</keyword>
<evidence type="ECO:0000256" key="1">
    <source>
        <dbReference type="SAM" id="MobiDB-lite"/>
    </source>
</evidence>
<name>A0ABN8IUI4_9NEOP</name>
<dbReference type="EMBL" id="OW152815">
    <property type="protein sequence ID" value="CAH2063933.1"/>
    <property type="molecule type" value="Genomic_DNA"/>
</dbReference>
<reference evidence="2" key="1">
    <citation type="submission" date="2022-03" db="EMBL/GenBank/DDBJ databases">
        <authorList>
            <person name="Martin H S."/>
        </authorList>
    </citation>
    <scope>NUCLEOTIDE SEQUENCE</scope>
</reference>
<evidence type="ECO:0000313" key="2">
    <source>
        <dbReference type="EMBL" id="CAH2063933.1"/>
    </source>
</evidence>
<feature type="non-terminal residue" evidence="2">
    <location>
        <position position="121"/>
    </location>
</feature>
<organism evidence="2 3">
    <name type="scientific">Iphiclides podalirius</name>
    <name type="common">scarce swallowtail</name>
    <dbReference type="NCBI Taxonomy" id="110791"/>
    <lineage>
        <taxon>Eukaryota</taxon>
        <taxon>Metazoa</taxon>
        <taxon>Ecdysozoa</taxon>
        <taxon>Arthropoda</taxon>
        <taxon>Hexapoda</taxon>
        <taxon>Insecta</taxon>
        <taxon>Pterygota</taxon>
        <taxon>Neoptera</taxon>
        <taxon>Endopterygota</taxon>
        <taxon>Lepidoptera</taxon>
        <taxon>Glossata</taxon>
        <taxon>Ditrysia</taxon>
        <taxon>Papilionoidea</taxon>
        <taxon>Papilionidae</taxon>
        <taxon>Papilioninae</taxon>
        <taxon>Iphiclides</taxon>
    </lineage>
</organism>
<feature type="region of interest" description="Disordered" evidence="1">
    <location>
        <begin position="14"/>
        <end position="44"/>
    </location>
</feature>
<sequence>MPLLQFAFHEAAPRPTRLGGNRFCRASSEPPPPAARTHRAPPPSPARVIVLSASDGARLGHAVRDLCLCPCRCLEPWPARTTPARLHRSDLSTGEPQAIRTVGRQRISRIPSKHPKKFLKY</sequence>
<accession>A0ABN8IUI4</accession>
<gene>
    <name evidence="2" type="ORF">IPOD504_LOCUS12742</name>
</gene>
<dbReference type="Proteomes" id="UP000837857">
    <property type="component" value="Chromosome 3"/>
</dbReference>
<evidence type="ECO:0000313" key="3">
    <source>
        <dbReference type="Proteomes" id="UP000837857"/>
    </source>
</evidence>
<feature type="compositionally biased region" description="Pro residues" evidence="1">
    <location>
        <begin position="29"/>
        <end position="44"/>
    </location>
</feature>
<proteinExistence type="predicted"/>